<evidence type="ECO:0000256" key="1">
    <source>
        <dbReference type="SAM" id="MobiDB-lite"/>
    </source>
</evidence>
<dbReference type="AlphaFoldDB" id="A0A8S0WYT2"/>
<organism evidence="2 3">
    <name type="scientific">Cyclocybe aegerita</name>
    <name type="common">Black poplar mushroom</name>
    <name type="synonym">Agrocybe aegerita</name>
    <dbReference type="NCBI Taxonomy" id="1973307"/>
    <lineage>
        <taxon>Eukaryota</taxon>
        <taxon>Fungi</taxon>
        <taxon>Dikarya</taxon>
        <taxon>Basidiomycota</taxon>
        <taxon>Agaricomycotina</taxon>
        <taxon>Agaricomycetes</taxon>
        <taxon>Agaricomycetidae</taxon>
        <taxon>Agaricales</taxon>
        <taxon>Agaricineae</taxon>
        <taxon>Bolbitiaceae</taxon>
        <taxon>Cyclocybe</taxon>
    </lineage>
</organism>
<dbReference type="OrthoDB" id="2793736at2759"/>
<sequence length="307" mass="34001">MPSPVDHLSPLSEEKGGPYPELSDAQSYAFQAQLSFITYRVGYLSTFLPSVQELLQLVSTSTSLFYNFGHRFSTSSSLQSARKTLEAAKVLPYPWATCPEKLAPHKVIYLELLRMLQNNQRRVDSKLQDNPVESNGFVASNTVVERLLVLLMPLTSPFTIVGRGHSLEGPELRPPTATSGTSSAPAEQEVPRGVMLPPSMLLSPGAGALKCAERSETPSCNNYRRLWNEEELAPSDAPRRVKRPRVQRAEGLENVVPEAAPVTFFPPRSPLRFGICFSAKSSMYGGGYKHKWFNHPATPRSLMNPKE</sequence>
<protein>
    <submittedName>
        <fullName evidence="2">Uncharacterized protein</fullName>
    </submittedName>
</protein>
<keyword evidence="3" id="KW-1185">Reference proteome</keyword>
<feature type="region of interest" description="Disordered" evidence="1">
    <location>
        <begin position="1"/>
        <end position="20"/>
    </location>
</feature>
<comment type="caution">
    <text evidence="2">The sequence shown here is derived from an EMBL/GenBank/DDBJ whole genome shotgun (WGS) entry which is preliminary data.</text>
</comment>
<reference evidence="2 3" key="1">
    <citation type="submission" date="2020-01" db="EMBL/GenBank/DDBJ databases">
        <authorList>
            <person name="Gupta K D."/>
        </authorList>
    </citation>
    <scope>NUCLEOTIDE SEQUENCE [LARGE SCALE GENOMIC DNA]</scope>
</reference>
<accession>A0A8S0WYT2</accession>
<dbReference type="Proteomes" id="UP000467700">
    <property type="component" value="Unassembled WGS sequence"/>
</dbReference>
<feature type="region of interest" description="Disordered" evidence="1">
    <location>
        <begin position="166"/>
        <end position="188"/>
    </location>
</feature>
<gene>
    <name evidence="2" type="ORF">AAE3_LOCUS4430</name>
</gene>
<evidence type="ECO:0000313" key="2">
    <source>
        <dbReference type="EMBL" id="CAA7262208.1"/>
    </source>
</evidence>
<proteinExistence type="predicted"/>
<name>A0A8S0WYT2_CYCAE</name>
<feature type="compositionally biased region" description="Polar residues" evidence="1">
    <location>
        <begin position="176"/>
        <end position="185"/>
    </location>
</feature>
<evidence type="ECO:0000313" key="3">
    <source>
        <dbReference type="Proteomes" id="UP000467700"/>
    </source>
</evidence>
<dbReference type="EMBL" id="CACVBS010000035">
    <property type="protein sequence ID" value="CAA7262208.1"/>
    <property type="molecule type" value="Genomic_DNA"/>
</dbReference>